<dbReference type="SUPFAM" id="SSF82693">
    <property type="entry name" value="Multidrug efflux transporter AcrB pore domain, PN1, PN2, PC1 and PC2 subdomains"/>
    <property type="match status" value="2"/>
</dbReference>
<proteinExistence type="predicted"/>
<dbReference type="GO" id="GO:0042910">
    <property type="term" value="F:xenobiotic transmembrane transporter activity"/>
    <property type="evidence" value="ECO:0007669"/>
    <property type="project" value="TreeGrafter"/>
</dbReference>
<feature type="transmembrane region" description="Helical" evidence="1">
    <location>
        <begin position="858"/>
        <end position="877"/>
    </location>
</feature>
<keyword evidence="1" id="KW-1133">Transmembrane helix</keyword>
<dbReference type="SUPFAM" id="SSF82866">
    <property type="entry name" value="Multidrug efflux transporter AcrB transmembrane domain"/>
    <property type="match status" value="2"/>
</dbReference>
<dbReference type="Gene3D" id="3.30.70.1430">
    <property type="entry name" value="Multidrug efflux transporter AcrB pore domain"/>
    <property type="match status" value="2"/>
</dbReference>
<organism evidence="2 3">
    <name type="scientific">Ferrimonas lipolytica</name>
    <dbReference type="NCBI Taxonomy" id="2724191"/>
    <lineage>
        <taxon>Bacteria</taxon>
        <taxon>Pseudomonadati</taxon>
        <taxon>Pseudomonadota</taxon>
        <taxon>Gammaproteobacteria</taxon>
        <taxon>Alteromonadales</taxon>
        <taxon>Ferrimonadaceae</taxon>
        <taxon>Ferrimonas</taxon>
    </lineage>
</organism>
<dbReference type="PANTHER" id="PTHR32063:SF18">
    <property type="entry name" value="CATION EFFLUX SYSTEM PROTEIN"/>
    <property type="match status" value="1"/>
</dbReference>
<keyword evidence="3" id="KW-1185">Reference proteome</keyword>
<feature type="transmembrane region" description="Helical" evidence="1">
    <location>
        <begin position="984"/>
        <end position="1007"/>
    </location>
</feature>
<name>A0A6H1UE43_9GAMM</name>
<keyword evidence="1" id="KW-0472">Membrane</keyword>
<accession>A0A6H1UE43</accession>
<dbReference type="Gene3D" id="3.30.2090.10">
    <property type="entry name" value="Multidrug efflux transporter AcrB TolC docking domain, DN and DC subdomains"/>
    <property type="match status" value="2"/>
</dbReference>
<dbReference type="Gene3D" id="3.30.70.1440">
    <property type="entry name" value="Multidrug efflux transporter AcrB pore domain"/>
    <property type="match status" value="1"/>
</dbReference>
<dbReference type="KEGG" id="fes:HER31_09550"/>
<dbReference type="Gene3D" id="3.30.70.1320">
    <property type="entry name" value="Multidrug efflux transporter AcrB pore domain like"/>
    <property type="match status" value="1"/>
</dbReference>
<dbReference type="InterPro" id="IPR027463">
    <property type="entry name" value="AcrB_DN_DC_subdom"/>
</dbReference>
<evidence type="ECO:0000256" key="1">
    <source>
        <dbReference type="SAM" id="Phobius"/>
    </source>
</evidence>
<dbReference type="EMBL" id="CP051180">
    <property type="protein sequence ID" value="QIZ77098.1"/>
    <property type="molecule type" value="Genomic_DNA"/>
</dbReference>
<dbReference type="Proteomes" id="UP000501602">
    <property type="component" value="Chromosome"/>
</dbReference>
<feature type="transmembrane region" description="Helical" evidence="1">
    <location>
        <begin position="912"/>
        <end position="932"/>
    </location>
</feature>
<feature type="transmembrane region" description="Helical" evidence="1">
    <location>
        <begin position="335"/>
        <end position="354"/>
    </location>
</feature>
<feature type="transmembrane region" description="Helical" evidence="1">
    <location>
        <begin position="459"/>
        <end position="477"/>
    </location>
</feature>
<dbReference type="SUPFAM" id="SSF82714">
    <property type="entry name" value="Multidrug efflux transporter AcrB TolC docking domain, DN and DC subdomains"/>
    <property type="match status" value="2"/>
</dbReference>
<feature type="transmembrane region" description="Helical" evidence="1">
    <location>
        <begin position="12"/>
        <end position="31"/>
    </location>
</feature>
<evidence type="ECO:0000313" key="2">
    <source>
        <dbReference type="EMBL" id="QIZ77098.1"/>
    </source>
</evidence>
<evidence type="ECO:0000313" key="3">
    <source>
        <dbReference type="Proteomes" id="UP000501602"/>
    </source>
</evidence>
<feature type="transmembrane region" description="Helical" evidence="1">
    <location>
        <begin position="959"/>
        <end position="978"/>
    </location>
</feature>
<dbReference type="AlphaFoldDB" id="A0A6H1UE43"/>
<sequence>MINALVVNPRLMIMAIALIMVAGFSSFNQLAQTEDPAFKERFAAVITAYPGGTAERVESLITEPLESTLRQLDEIKRLESASRPGFSRITIELNSGVIDTEAVWSKVRALSDEKAATFPRGTSQPRLDTQVSAAFTRILALRWVGPGTIDISALGRYGETLANRLRRVIGTDYVKVHGRQQEQILVEIGDAQMQSLGLTTDHVAAIIAASDSKGSSGRLSNDNVRAQVELAGELDSLERIRQVPLRLGDQQQGVRLGDVADVRRALYTPSEDSTFVNGQPAVLVAARMLPHVRVDRWDPKVDAQLEQLQKQLPSNVVIETLFNQRHYTELRLQDLAINLAQGFALIVIVLLITLGLRSALLVATALPLTVLITLTCMQFYGLPIHQMSVVGLVVALGIMVDNAIVIVDAIAQRKRQGLPPVEAVRRTLQHFWLPLLASTLTTVLAFAPIFLMPGPAGEFVGGIALAVSFALLASYAVSHTLIAGLSGRFVSAEAGAHWWQNGIQLPGLINRAKGGLQFALARPKTTIVLVMCLPLFGFWSATQLDEQFFPPSDRDMFQIQLWLPPSASHVATEKLMLEMDGWIRSQEGIKQTSWDVGRNMPSFYYNLRAAQRGVSNFAHGMITAVDYQRANQLIPLFQNELSARYPQAQILVRKLEQGPPFNAPVELRLIGDDFTALDRAGEELRLMLQQQPQVTHTRVSLQTGLPRVKLTLDEQAVRAAGLNLAEVTAQLSGNLDGSIGGTVLEGPESIPVRVRLSADAREASSDLANLPLSTPSGKWLTISALGNTSIESSRSEIPRRNGERINTVMAYLQSGVLPSTVLNRVQQQMAEQSYQLPSGTRLEIGGESAERDDAVGQLLSSVAFILVLLVTIVALSFNSFRLTVVILASAFQSVGLGLFSIFLGSYPFGFNTMIGLMGLMGLAINAAIVILAELEQSPAARQGDVDATITAIARCGRHISSTTITTIGGFLPLILAGGGFWPPFAIAIAGGTLLTTLLSFLFVPAAYRLSRRWGAPQDKAPSLAAAA</sequence>
<feature type="transmembrane region" description="Helical" evidence="1">
    <location>
        <begin position="389"/>
        <end position="411"/>
    </location>
</feature>
<dbReference type="Pfam" id="PF00873">
    <property type="entry name" value="ACR_tran"/>
    <property type="match status" value="1"/>
</dbReference>
<gene>
    <name evidence="2" type="ORF">HER31_09550</name>
</gene>
<dbReference type="PRINTS" id="PR00702">
    <property type="entry name" value="ACRIFLAVINRP"/>
</dbReference>
<dbReference type="GO" id="GO:0005886">
    <property type="term" value="C:plasma membrane"/>
    <property type="evidence" value="ECO:0007669"/>
    <property type="project" value="TreeGrafter"/>
</dbReference>
<reference evidence="2 3" key="1">
    <citation type="submission" date="2020-04" db="EMBL/GenBank/DDBJ databases">
        <title>Ferrimonas sp. S7 isolated from sea water.</title>
        <authorList>
            <person name="Bae S.S."/>
            <person name="Baek K."/>
        </authorList>
    </citation>
    <scope>NUCLEOTIDE SEQUENCE [LARGE SCALE GENOMIC DNA]</scope>
    <source>
        <strain evidence="2 3">S7</strain>
    </source>
</reference>
<dbReference type="InterPro" id="IPR001036">
    <property type="entry name" value="Acrflvin-R"/>
</dbReference>
<feature type="transmembrane region" description="Helical" evidence="1">
    <location>
        <begin position="360"/>
        <end position="382"/>
    </location>
</feature>
<feature type="transmembrane region" description="Helical" evidence="1">
    <location>
        <begin position="431"/>
        <end position="452"/>
    </location>
</feature>
<keyword evidence="1" id="KW-0812">Transmembrane</keyword>
<dbReference type="PANTHER" id="PTHR32063">
    <property type="match status" value="1"/>
</dbReference>
<feature type="transmembrane region" description="Helical" evidence="1">
    <location>
        <begin position="884"/>
        <end position="906"/>
    </location>
</feature>
<dbReference type="RefSeq" id="WP_168660359.1">
    <property type="nucleotide sequence ID" value="NZ_CP051180.1"/>
</dbReference>
<protein>
    <submittedName>
        <fullName evidence="2">Efflux RND transporter permease subunit</fullName>
    </submittedName>
</protein>
<dbReference type="Gene3D" id="1.20.1640.10">
    <property type="entry name" value="Multidrug efflux transporter AcrB transmembrane domain"/>
    <property type="match status" value="2"/>
</dbReference>